<dbReference type="EMBL" id="BAABLX010000007">
    <property type="protein sequence ID" value="GAA4934369.1"/>
    <property type="molecule type" value="Genomic_DNA"/>
</dbReference>
<dbReference type="Proteomes" id="UP001409585">
    <property type="component" value="Unassembled WGS sequence"/>
</dbReference>
<comment type="caution">
    <text evidence="1">The sequence shown here is derived from an EMBL/GenBank/DDBJ whole genome shotgun (WGS) entry which is preliminary data.</text>
</comment>
<proteinExistence type="predicted"/>
<accession>A0AAV3TYK5</accession>
<gene>
    <name evidence="1" type="ORF">GCM10025791_09020</name>
</gene>
<sequence length="91" mass="10384">MREETKHRNSGLDHIQKYVGIIDDSGPFVEFNFAIGDPALFVELVLPKVAFDDFCIKNKVQRMTPEDMAAINADAEKWRFGNETLVALNKR</sequence>
<evidence type="ECO:0000313" key="1">
    <source>
        <dbReference type="EMBL" id="GAA4934369.1"/>
    </source>
</evidence>
<organism evidence="1 2">
    <name type="scientific">Halioxenophilus aromaticivorans</name>
    <dbReference type="NCBI Taxonomy" id="1306992"/>
    <lineage>
        <taxon>Bacteria</taxon>
        <taxon>Pseudomonadati</taxon>
        <taxon>Pseudomonadota</taxon>
        <taxon>Gammaproteobacteria</taxon>
        <taxon>Alteromonadales</taxon>
        <taxon>Alteromonadaceae</taxon>
        <taxon>Halioxenophilus</taxon>
    </lineage>
</organism>
<name>A0AAV3TYK5_9ALTE</name>
<dbReference type="InterPro" id="IPR010353">
    <property type="entry name" value="DmpK"/>
</dbReference>
<protein>
    <submittedName>
        <fullName evidence="1">Phenol 2-monooxygenase</fullName>
    </submittedName>
</protein>
<dbReference type="AlphaFoldDB" id="A0AAV3TYK5"/>
<keyword evidence="2" id="KW-1185">Reference proteome</keyword>
<evidence type="ECO:0000313" key="2">
    <source>
        <dbReference type="Proteomes" id="UP001409585"/>
    </source>
</evidence>
<dbReference type="Pfam" id="PF06099">
    <property type="entry name" value="Phenol_hyd_sub"/>
    <property type="match status" value="1"/>
</dbReference>
<dbReference type="PIRSF" id="PIRSF000039">
    <property type="entry name" value="Phenol_monooxy_K"/>
    <property type="match status" value="1"/>
</dbReference>
<dbReference type="RefSeq" id="WP_345417718.1">
    <property type="nucleotide sequence ID" value="NZ_AP031496.1"/>
</dbReference>
<reference evidence="2" key="1">
    <citation type="journal article" date="2019" name="Int. J. Syst. Evol. Microbiol.">
        <title>The Global Catalogue of Microorganisms (GCM) 10K type strain sequencing project: providing services to taxonomists for standard genome sequencing and annotation.</title>
        <authorList>
            <consortium name="The Broad Institute Genomics Platform"/>
            <consortium name="The Broad Institute Genome Sequencing Center for Infectious Disease"/>
            <person name="Wu L."/>
            <person name="Ma J."/>
        </authorList>
    </citation>
    <scope>NUCLEOTIDE SEQUENCE [LARGE SCALE GENOMIC DNA]</scope>
    <source>
        <strain evidence="2">JCM 19134</strain>
    </source>
</reference>